<dbReference type="InterPro" id="IPR045249">
    <property type="entry name" value="HARBI1-like"/>
</dbReference>
<dbReference type="Proteomes" id="UP000683360">
    <property type="component" value="Unassembled WGS sequence"/>
</dbReference>
<evidence type="ECO:0000259" key="8">
    <source>
        <dbReference type="Pfam" id="PF13359"/>
    </source>
</evidence>
<comment type="similarity">
    <text evidence="3">Belongs to the HARBI1 family.</text>
</comment>
<dbReference type="GO" id="GO:0005634">
    <property type="term" value="C:nucleus"/>
    <property type="evidence" value="ECO:0007669"/>
    <property type="project" value="UniProtKB-SubCell"/>
</dbReference>
<evidence type="ECO:0000256" key="6">
    <source>
        <dbReference type="ARBA" id="ARBA00022801"/>
    </source>
</evidence>
<dbReference type="GO" id="GO:0016787">
    <property type="term" value="F:hydrolase activity"/>
    <property type="evidence" value="ECO:0007669"/>
    <property type="project" value="UniProtKB-KW"/>
</dbReference>
<name>A0A8S3PP02_MYTED</name>
<evidence type="ECO:0000313" key="9">
    <source>
        <dbReference type="EMBL" id="CAG2185603.1"/>
    </source>
</evidence>
<dbReference type="GO" id="GO:0004518">
    <property type="term" value="F:nuclease activity"/>
    <property type="evidence" value="ECO:0007669"/>
    <property type="project" value="UniProtKB-KW"/>
</dbReference>
<comment type="cofactor">
    <cofactor evidence="1">
        <name>a divalent metal cation</name>
        <dbReference type="ChEBI" id="CHEBI:60240"/>
    </cofactor>
</comment>
<reference evidence="9" key="1">
    <citation type="submission" date="2021-03" db="EMBL/GenBank/DDBJ databases">
        <authorList>
            <person name="Bekaert M."/>
        </authorList>
    </citation>
    <scope>NUCLEOTIDE SEQUENCE</scope>
</reference>
<accession>A0A8S3PP02</accession>
<keyword evidence="5" id="KW-0479">Metal-binding</keyword>
<dbReference type="Pfam" id="PF13359">
    <property type="entry name" value="DDE_Tnp_4"/>
    <property type="match status" value="1"/>
</dbReference>
<evidence type="ECO:0000256" key="7">
    <source>
        <dbReference type="ARBA" id="ARBA00023242"/>
    </source>
</evidence>
<comment type="caution">
    <text evidence="9">The sequence shown here is derived from an EMBL/GenBank/DDBJ whole genome shotgun (WGS) entry which is preliminary data.</text>
</comment>
<evidence type="ECO:0000256" key="4">
    <source>
        <dbReference type="ARBA" id="ARBA00022722"/>
    </source>
</evidence>
<dbReference type="EMBL" id="CAJPWZ010000095">
    <property type="protein sequence ID" value="CAG2185603.1"/>
    <property type="molecule type" value="Genomic_DNA"/>
</dbReference>
<dbReference type="PANTHER" id="PTHR22930:SF85">
    <property type="entry name" value="GH03217P-RELATED"/>
    <property type="match status" value="1"/>
</dbReference>
<keyword evidence="10" id="KW-1185">Reference proteome</keyword>
<dbReference type="OrthoDB" id="6147640at2759"/>
<dbReference type="InterPro" id="IPR032675">
    <property type="entry name" value="LRR_dom_sf"/>
</dbReference>
<dbReference type="SUPFAM" id="SSF52058">
    <property type="entry name" value="L domain-like"/>
    <property type="match status" value="1"/>
</dbReference>
<dbReference type="Gene3D" id="3.80.10.10">
    <property type="entry name" value="Ribonuclease Inhibitor"/>
    <property type="match status" value="1"/>
</dbReference>
<evidence type="ECO:0000256" key="2">
    <source>
        <dbReference type="ARBA" id="ARBA00004123"/>
    </source>
</evidence>
<protein>
    <recommendedName>
        <fullName evidence="8">DDE Tnp4 domain-containing protein</fullName>
    </recommendedName>
</protein>
<dbReference type="GO" id="GO:0046872">
    <property type="term" value="F:metal ion binding"/>
    <property type="evidence" value="ECO:0007669"/>
    <property type="project" value="UniProtKB-KW"/>
</dbReference>
<evidence type="ECO:0000256" key="3">
    <source>
        <dbReference type="ARBA" id="ARBA00006958"/>
    </source>
</evidence>
<evidence type="ECO:0000256" key="1">
    <source>
        <dbReference type="ARBA" id="ARBA00001968"/>
    </source>
</evidence>
<keyword evidence="7" id="KW-0539">Nucleus</keyword>
<gene>
    <name evidence="9" type="ORF">MEDL_1154</name>
</gene>
<dbReference type="PANTHER" id="PTHR22930">
    <property type="match status" value="1"/>
</dbReference>
<comment type="subcellular location">
    <subcellularLocation>
        <location evidence="2">Nucleus</location>
    </subcellularLocation>
</comment>
<proteinExistence type="inferred from homology"/>
<dbReference type="InterPro" id="IPR027806">
    <property type="entry name" value="HARBI1_dom"/>
</dbReference>
<dbReference type="AlphaFoldDB" id="A0A8S3PP02"/>
<evidence type="ECO:0000256" key="5">
    <source>
        <dbReference type="ARBA" id="ARBA00022723"/>
    </source>
</evidence>
<organism evidence="9 10">
    <name type="scientific">Mytilus edulis</name>
    <name type="common">Blue mussel</name>
    <dbReference type="NCBI Taxonomy" id="6550"/>
    <lineage>
        <taxon>Eukaryota</taxon>
        <taxon>Metazoa</taxon>
        <taxon>Spiralia</taxon>
        <taxon>Lophotrochozoa</taxon>
        <taxon>Mollusca</taxon>
        <taxon>Bivalvia</taxon>
        <taxon>Autobranchia</taxon>
        <taxon>Pteriomorphia</taxon>
        <taxon>Mytilida</taxon>
        <taxon>Mytiloidea</taxon>
        <taxon>Mytilidae</taxon>
        <taxon>Mytilinae</taxon>
        <taxon>Mytilus</taxon>
    </lineage>
</organism>
<sequence>MDYNGIDFIKDGAFSTLLGLEVLSLVGNNMKTLRPNMLPLKSIFSLKEIRLDKNPWRCDCNMKWLLNDMDDDFNFKNFTLIFYCGWPGSVHDSRVLKNSPLFTSASDNKERMFPGNTHLIGDAAYALSQWVMTPFKDFGNLSAEQKRYNYIHSSSRMCIERAFGALKGRFRRLRYIDMKDMPEVVKFVLSCCTLHEVCLANFDEFDAYIEEGLNANEEINDFQDFLRRRPSAQHKRQSIVDMLG</sequence>
<keyword evidence="4" id="KW-0540">Nuclease</keyword>
<keyword evidence="6" id="KW-0378">Hydrolase</keyword>
<feature type="domain" description="DDE Tnp4" evidence="8">
    <location>
        <begin position="83"/>
        <end position="195"/>
    </location>
</feature>
<evidence type="ECO:0000313" key="10">
    <source>
        <dbReference type="Proteomes" id="UP000683360"/>
    </source>
</evidence>